<organism evidence="8 9">
    <name type="scientific">Azomonas macrocytogenes</name>
    <name type="common">Azotobacter macrocytogenes</name>
    <dbReference type="NCBI Taxonomy" id="69962"/>
    <lineage>
        <taxon>Bacteria</taxon>
        <taxon>Pseudomonadati</taxon>
        <taxon>Pseudomonadota</taxon>
        <taxon>Gammaproteobacteria</taxon>
        <taxon>Pseudomonadales</taxon>
        <taxon>Pseudomonadaceae</taxon>
        <taxon>Azomonas</taxon>
    </lineage>
</organism>
<evidence type="ECO:0000313" key="8">
    <source>
        <dbReference type="EMBL" id="MBB3102120.1"/>
    </source>
</evidence>
<feature type="transmembrane region" description="Helical" evidence="7">
    <location>
        <begin position="288"/>
        <end position="309"/>
    </location>
</feature>
<reference evidence="8 9" key="1">
    <citation type="submission" date="2020-08" db="EMBL/GenBank/DDBJ databases">
        <title>Genomic Encyclopedia of Type Strains, Phase III (KMG-III): the genomes of soil and plant-associated and newly described type strains.</title>
        <authorList>
            <person name="Whitman W."/>
        </authorList>
    </citation>
    <scope>NUCLEOTIDE SEQUENCE [LARGE SCALE GENOMIC DNA]</scope>
    <source>
        <strain evidence="8 9">CECT 4462</strain>
    </source>
</reference>
<keyword evidence="9" id="KW-1185">Reference proteome</keyword>
<name>A0A839T0Q3_AZOMA</name>
<keyword evidence="2" id="KW-0813">Transport</keyword>
<comment type="caution">
    <text evidence="8">The sequence shown here is derived from an EMBL/GenBank/DDBJ whole genome shotgun (WGS) entry which is preliminary data.</text>
</comment>
<feature type="transmembrane region" description="Helical" evidence="7">
    <location>
        <begin position="172"/>
        <end position="191"/>
    </location>
</feature>
<keyword evidence="5 7" id="KW-1133">Transmembrane helix</keyword>
<keyword evidence="4 7" id="KW-0812">Transmembrane</keyword>
<sequence length="416" mass="44435">MSVHGKLQLRHHRPFVAYWLARVCTASGFQIVTVAIGWHMYQLTGNVLDLGLVGLVEFLPRVLFMLHTGHVADRYDRRKVSALCQFAQGLTALALIIGSATDSVTREMIFVIAFVFGTARAFEMPTTQALLPNIVPAELFPAAVAASASAIQSATIVSPALGGLLYAFGPGWAYGPTLVLYFLAVALMLGLPARQQPLKQEKASLQSMLAGIHFIRSRPDVFGAISLDLFAVLLGGAGALLPVYASDILHTGPWGLGLLRSAPAAGALLMSFWLAYVPIQRQVGRTMFISVGVFGLATIAFGISTSFWFSLMSLAVLGAADMISMVIRGAFVQLETPDEMRGRVSAVNGLFIGASNQLGEFESGITAHWFGTVPAVLIGGVGTLVVTGLWIKLFPTLAGRDRMVESKQHFGQGETA</sequence>
<feature type="transmembrane region" description="Helical" evidence="7">
    <location>
        <begin position="221"/>
        <end position="245"/>
    </location>
</feature>
<feature type="transmembrane region" description="Helical" evidence="7">
    <location>
        <begin position="257"/>
        <end position="276"/>
    </location>
</feature>
<dbReference type="InterPro" id="IPR036259">
    <property type="entry name" value="MFS_trans_sf"/>
</dbReference>
<dbReference type="CDD" id="cd06173">
    <property type="entry name" value="MFS_MefA_like"/>
    <property type="match status" value="1"/>
</dbReference>
<feature type="transmembrane region" description="Helical" evidence="7">
    <location>
        <begin position="20"/>
        <end position="41"/>
    </location>
</feature>
<evidence type="ECO:0000256" key="1">
    <source>
        <dbReference type="ARBA" id="ARBA00004651"/>
    </source>
</evidence>
<protein>
    <submittedName>
        <fullName evidence="8">MFS family permease</fullName>
    </submittedName>
</protein>
<dbReference type="PANTHER" id="PTHR23513">
    <property type="entry name" value="INTEGRAL MEMBRANE EFFLUX PROTEIN-RELATED"/>
    <property type="match status" value="1"/>
</dbReference>
<dbReference type="Pfam" id="PF05977">
    <property type="entry name" value="MFS_3"/>
    <property type="match status" value="1"/>
</dbReference>
<dbReference type="GO" id="GO:0005886">
    <property type="term" value="C:plasma membrane"/>
    <property type="evidence" value="ECO:0007669"/>
    <property type="project" value="UniProtKB-SubCell"/>
</dbReference>
<feature type="transmembrane region" description="Helical" evidence="7">
    <location>
        <begin position="369"/>
        <end position="393"/>
    </location>
</feature>
<dbReference type="EMBL" id="JACHXI010000001">
    <property type="protein sequence ID" value="MBB3102120.1"/>
    <property type="molecule type" value="Genomic_DNA"/>
</dbReference>
<keyword evidence="3" id="KW-1003">Cell membrane</keyword>
<dbReference type="InterPro" id="IPR010290">
    <property type="entry name" value="TM_effector"/>
</dbReference>
<proteinExistence type="predicted"/>
<gene>
    <name evidence="8" type="ORF">FHR87_000480</name>
</gene>
<evidence type="ECO:0000256" key="6">
    <source>
        <dbReference type="ARBA" id="ARBA00023136"/>
    </source>
</evidence>
<evidence type="ECO:0000256" key="4">
    <source>
        <dbReference type="ARBA" id="ARBA00022692"/>
    </source>
</evidence>
<dbReference type="RefSeq" id="WP_183165075.1">
    <property type="nucleotide sequence ID" value="NZ_JACHXI010000001.1"/>
</dbReference>
<evidence type="ECO:0000256" key="7">
    <source>
        <dbReference type="SAM" id="Phobius"/>
    </source>
</evidence>
<keyword evidence="6 7" id="KW-0472">Membrane</keyword>
<evidence type="ECO:0000256" key="5">
    <source>
        <dbReference type="ARBA" id="ARBA00022989"/>
    </source>
</evidence>
<evidence type="ECO:0000256" key="3">
    <source>
        <dbReference type="ARBA" id="ARBA00022475"/>
    </source>
</evidence>
<comment type="subcellular location">
    <subcellularLocation>
        <location evidence="1">Cell membrane</location>
        <topology evidence="1">Multi-pass membrane protein</topology>
    </subcellularLocation>
</comment>
<dbReference type="AlphaFoldDB" id="A0A839T0Q3"/>
<dbReference type="Proteomes" id="UP000549250">
    <property type="component" value="Unassembled WGS sequence"/>
</dbReference>
<evidence type="ECO:0000256" key="2">
    <source>
        <dbReference type="ARBA" id="ARBA00022448"/>
    </source>
</evidence>
<dbReference type="PANTHER" id="PTHR23513:SF9">
    <property type="entry name" value="ENTEROBACTIN EXPORTER ENTS"/>
    <property type="match status" value="1"/>
</dbReference>
<dbReference type="SUPFAM" id="SSF103473">
    <property type="entry name" value="MFS general substrate transporter"/>
    <property type="match status" value="1"/>
</dbReference>
<accession>A0A839T0Q3</accession>
<evidence type="ECO:0000313" key="9">
    <source>
        <dbReference type="Proteomes" id="UP000549250"/>
    </source>
</evidence>
<dbReference type="Gene3D" id="1.20.1250.20">
    <property type="entry name" value="MFS general substrate transporter like domains"/>
    <property type="match status" value="1"/>
</dbReference>